<comment type="similarity">
    <text evidence="13">Belongs to the SelWTH family.</text>
</comment>
<dbReference type="FunFam" id="3.40.30.10:FF:000131">
    <property type="entry name" value="migration and invasion enhancer 1"/>
    <property type="match status" value="1"/>
</dbReference>
<evidence type="ECO:0000256" key="14">
    <source>
        <dbReference type="ARBA" id="ARBA00065658"/>
    </source>
</evidence>
<dbReference type="PANTHER" id="PTHR15124:SF27">
    <property type="entry name" value="MIGRATION AND INVASION ENHANCER 1"/>
    <property type="match status" value="1"/>
</dbReference>
<dbReference type="GO" id="GO:0005886">
    <property type="term" value="C:plasma membrane"/>
    <property type="evidence" value="ECO:0007669"/>
    <property type="project" value="UniProtKB-SubCell"/>
</dbReference>
<dbReference type="Proteomes" id="UP001168821">
    <property type="component" value="Unassembled WGS sequence"/>
</dbReference>
<comment type="subunit">
    <text evidence="14">Interacts with GPX1.</text>
</comment>
<proteinExistence type="inferred from homology"/>
<dbReference type="InterPro" id="IPR036249">
    <property type="entry name" value="Thioredoxin-like_sf"/>
</dbReference>
<keyword evidence="10" id="KW-0449">Lipoprotein</keyword>
<evidence type="ECO:0000256" key="3">
    <source>
        <dbReference type="ARBA" id="ARBA00022475"/>
    </source>
</evidence>
<dbReference type="NCBIfam" id="TIGR02174">
    <property type="entry name" value="CXXU_selWTH"/>
    <property type="match status" value="1"/>
</dbReference>
<dbReference type="Gene3D" id="3.40.30.10">
    <property type="entry name" value="Glutaredoxin"/>
    <property type="match status" value="1"/>
</dbReference>
<evidence type="ECO:0000256" key="4">
    <source>
        <dbReference type="ARBA" id="ARBA00022490"/>
    </source>
</evidence>
<dbReference type="EMBL" id="JALNTZ010000001">
    <property type="protein sequence ID" value="KAJ3667043.1"/>
    <property type="molecule type" value="Genomic_DNA"/>
</dbReference>
<name>A0AA38MU59_9CUCU</name>
<evidence type="ECO:0000256" key="8">
    <source>
        <dbReference type="ARBA" id="ARBA00023157"/>
    </source>
</evidence>
<dbReference type="GO" id="GO:0006915">
    <property type="term" value="P:apoptotic process"/>
    <property type="evidence" value="ECO:0007669"/>
    <property type="project" value="UniProtKB-KW"/>
</dbReference>
<comment type="caution">
    <text evidence="16">The sequence shown here is derived from an EMBL/GenBank/DDBJ whole genome shotgun (WGS) entry which is preliminary data.</text>
</comment>
<evidence type="ECO:0000256" key="2">
    <source>
        <dbReference type="ARBA" id="ARBA00004514"/>
    </source>
</evidence>
<evidence type="ECO:0000256" key="15">
    <source>
        <dbReference type="ARBA" id="ARBA00069166"/>
    </source>
</evidence>
<dbReference type="InterPro" id="IPR051441">
    <property type="entry name" value="SelW_related"/>
</dbReference>
<dbReference type="Pfam" id="PF10262">
    <property type="entry name" value="Rdx"/>
    <property type="match status" value="1"/>
</dbReference>
<keyword evidence="11" id="KW-0636">Prenylation</keyword>
<evidence type="ECO:0000256" key="7">
    <source>
        <dbReference type="ARBA" id="ARBA00023136"/>
    </source>
</evidence>
<dbReference type="InterPro" id="IPR011893">
    <property type="entry name" value="Selenoprotein_Rdx-typ"/>
</dbReference>
<keyword evidence="7" id="KW-0472">Membrane</keyword>
<evidence type="ECO:0000256" key="9">
    <source>
        <dbReference type="ARBA" id="ARBA00023284"/>
    </source>
</evidence>
<keyword evidence="4" id="KW-0963">Cytoplasm</keyword>
<reference evidence="16" key="1">
    <citation type="journal article" date="2023" name="G3 (Bethesda)">
        <title>Whole genome assemblies of Zophobas morio and Tenebrio molitor.</title>
        <authorList>
            <person name="Kaur S."/>
            <person name="Stinson S.A."/>
            <person name="diCenzo G.C."/>
        </authorList>
    </citation>
    <scope>NUCLEOTIDE SEQUENCE</scope>
    <source>
        <strain evidence="16">QUZm001</strain>
    </source>
</reference>
<gene>
    <name evidence="16" type="ORF">Zmor_002453</name>
</gene>
<evidence type="ECO:0000256" key="11">
    <source>
        <dbReference type="ARBA" id="ARBA00023289"/>
    </source>
</evidence>
<keyword evidence="17" id="KW-1185">Reference proteome</keyword>
<comment type="function">
    <text evidence="12">Increases cell migration by inducing filopodia formation at the leading edge of migrating cells. Plays a role in regulation of apoptosis, possibly through control of CASP3. May be involved in a redox-related process.</text>
</comment>
<keyword evidence="8" id="KW-1015">Disulfide bond</keyword>
<dbReference type="GO" id="GO:0043066">
    <property type="term" value="P:negative regulation of apoptotic process"/>
    <property type="evidence" value="ECO:0007669"/>
    <property type="project" value="TreeGrafter"/>
</dbReference>
<accession>A0AA38MU59</accession>
<evidence type="ECO:0000256" key="13">
    <source>
        <dbReference type="ARBA" id="ARBA00060789"/>
    </source>
</evidence>
<dbReference type="PANTHER" id="PTHR15124">
    <property type="entry name" value="SELENOPROTEIN W"/>
    <property type="match status" value="1"/>
</dbReference>
<evidence type="ECO:0000256" key="6">
    <source>
        <dbReference type="ARBA" id="ARBA00022990"/>
    </source>
</evidence>
<protein>
    <recommendedName>
        <fullName evidence="15">Migration and invasion enhancer 1</fullName>
    </recommendedName>
</protein>
<keyword evidence="6" id="KW-0007">Acetylation</keyword>
<dbReference type="SUPFAM" id="SSF52833">
    <property type="entry name" value="Thioredoxin-like"/>
    <property type="match status" value="1"/>
</dbReference>
<keyword evidence="5" id="KW-0053">Apoptosis</keyword>
<evidence type="ECO:0000313" key="17">
    <source>
        <dbReference type="Proteomes" id="UP001168821"/>
    </source>
</evidence>
<evidence type="ECO:0000256" key="1">
    <source>
        <dbReference type="ARBA" id="ARBA00004342"/>
    </source>
</evidence>
<dbReference type="AlphaFoldDB" id="A0AA38MU59"/>
<sequence length="154" mass="17325">MPTLKDKKYQSRCTVTGQIDRATNDCVRHLSIFRNSVDSALFVFLHFAITSFVLKIAMGTVEVDVEFCGTCGYFKQFEELSQYIKPKHPDVAINGHEGRRASFEVKVNGTLVHSKLTTLAYPDYDDLSSIIEEVAEGKEIRKCKQQPITSCVIA</sequence>
<organism evidence="16 17">
    <name type="scientific">Zophobas morio</name>
    <dbReference type="NCBI Taxonomy" id="2755281"/>
    <lineage>
        <taxon>Eukaryota</taxon>
        <taxon>Metazoa</taxon>
        <taxon>Ecdysozoa</taxon>
        <taxon>Arthropoda</taxon>
        <taxon>Hexapoda</taxon>
        <taxon>Insecta</taxon>
        <taxon>Pterygota</taxon>
        <taxon>Neoptera</taxon>
        <taxon>Endopterygota</taxon>
        <taxon>Coleoptera</taxon>
        <taxon>Polyphaga</taxon>
        <taxon>Cucujiformia</taxon>
        <taxon>Tenebrionidae</taxon>
        <taxon>Zophobas</taxon>
    </lineage>
</organism>
<keyword evidence="3" id="KW-1003">Cell membrane</keyword>
<dbReference type="GO" id="GO:0051491">
    <property type="term" value="P:positive regulation of filopodium assembly"/>
    <property type="evidence" value="ECO:0007669"/>
    <property type="project" value="TreeGrafter"/>
</dbReference>
<keyword evidence="9" id="KW-0676">Redox-active center</keyword>
<evidence type="ECO:0000256" key="12">
    <source>
        <dbReference type="ARBA" id="ARBA00055778"/>
    </source>
</evidence>
<dbReference type="GO" id="GO:0005829">
    <property type="term" value="C:cytosol"/>
    <property type="evidence" value="ECO:0007669"/>
    <property type="project" value="UniProtKB-SubCell"/>
</dbReference>
<evidence type="ECO:0000256" key="5">
    <source>
        <dbReference type="ARBA" id="ARBA00022703"/>
    </source>
</evidence>
<evidence type="ECO:0000313" key="16">
    <source>
        <dbReference type="EMBL" id="KAJ3667043.1"/>
    </source>
</evidence>
<evidence type="ECO:0000256" key="10">
    <source>
        <dbReference type="ARBA" id="ARBA00023288"/>
    </source>
</evidence>
<comment type="subcellular location">
    <subcellularLocation>
        <location evidence="1">Cell membrane</location>
        <topology evidence="1">Lipid-anchor</topology>
        <orientation evidence="1">Cytoplasmic side</orientation>
    </subcellularLocation>
    <subcellularLocation>
        <location evidence="2">Cytoplasm</location>
        <location evidence="2">Cytosol</location>
    </subcellularLocation>
</comment>